<dbReference type="PATRIC" id="fig|857265.3.peg.1185"/>
<dbReference type="Gene3D" id="1.10.3210.10">
    <property type="entry name" value="Hypothetical protein af1432"/>
    <property type="match status" value="2"/>
</dbReference>
<dbReference type="PANTHER" id="PTHR43155">
    <property type="entry name" value="CYCLIC DI-GMP PHOSPHODIESTERASE PA4108-RELATED"/>
    <property type="match status" value="1"/>
</dbReference>
<dbReference type="Gene3D" id="3.30.450.40">
    <property type="match status" value="1"/>
</dbReference>
<dbReference type="InterPro" id="IPR006674">
    <property type="entry name" value="HD_domain"/>
</dbReference>
<gene>
    <name evidence="2" type="primary">rpfG_2</name>
    <name evidence="2" type="ORF">WG78_05785</name>
</gene>
<dbReference type="SUPFAM" id="SSF55781">
    <property type="entry name" value="GAF domain-like"/>
    <property type="match status" value="1"/>
</dbReference>
<dbReference type="Pfam" id="PF01966">
    <property type="entry name" value="HD"/>
    <property type="match status" value="1"/>
</dbReference>
<dbReference type="InterPro" id="IPR003018">
    <property type="entry name" value="GAF"/>
</dbReference>
<proteinExistence type="predicted"/>
<dbReference type="Pfam" id="PF01590">
    <property type="entry name" value="GAF"/>
    <property type="match status" value="1"/>
</dbReference>
<dbReference type="InterPro" id="IPR037522">
    <property type="entry name" value="HD_GYP_dom"/>
</dbReference>
<dbReference type="InterPro" id="IPR003607">
    <property type="entry name" value="HD/PDEase_dom"/>
</dbReference>
<accession>A0A0N0XK11</accession>
<protein>
    <submittedName>
        <fullName evidence="2">Cyclic di-GMP phosphodiesterase response regulator RpfG</fullName>
        <ecNumber evidence="2">3.1.4.52</ecNumber>
    </submittedName>
</protein>
<reference evidence="2 3" key="1">
    <citation type="submission" date="2015-07" db="EMBL/GenBank/DDBJ databases">
        <title>Draft genome sequence of the Amantichitinum ursilacus IGB-41, a new chitin-degrading bacterium.</title>
        <authorList>
            <person name="Kirstahler P."/>
            <person name="Guenther M."/>
            <person name="Grumaz C."/>
            <person name="Rupp S."/>
            <person name="Zibek S."/>
            <person name="Sohn K."/>
        </authorList>
    </citation>
    <scope>NUCLEOTIDE SEQUENCE [LARGE SCALE GENOMIC DNA]</scope>
    <source>
        <strain evidence="2 3">IGB-41</strain>
    </source>
</reference>
<evidence type="ECO:0000313" key="2">
    <source>
        <dbReference type="EMBL" id="KPC54136.1"/>
    </source>
</evidence>
<dbReference type="SUPFAM" id="SSF109604">
    <property type="entry name" value="HD-domain/PDEase-like"/>
    <property type="match status" value="1"/>
</dbReference>
<dbReference type="STRING" id="857265.WG78_05785"/>
<keyword evidence="3" id="KW-1185">Reference proteome</keyword>
<evidence type="ECO:0000259" key="1">
    <source>
        <dbReference type="PROSITE" id="PS51832"/>
    </source>
</evidence>
<dbReference type="CDD" id="cd00077">
    <property type="entry name" value="HDc"/>
    <property type="match status" value="1"/>
</dbReference>
<dbReference type="PANTHER" id="PTHR43155:SF2">
    <property type="entry name" value="CYCLIC DI-GMP PHOSPHODIESTERASE PA4108"/>
    <property type="match status" value="1"/>
</dbReference>
<dbReference type="RefSeq" id="WP_201782366.1">
    <property type="nucleotide sequence ID" value="NZ_LAQT01000003.1"/>
</dbReference>
<dbReference type="SMART" id="SM00065">
    <property type="entry name" value="GAF"/>
    <property type="match status" value="1"/>
</dbReference>
<sequence length="535" mass="59291">MTERMDHADLRNRLQKLNAIGIALSAQTDIAQLIEMILNTARELVNADAGTVYLQRDDQLQFELVMTGSRNLHWGGTSPIRAHIPALPLKLADGQPNLANVAAAAVNLDKTINIADAYTAEGYDFSGTRQFDERLGYRSRSFLSVPLRNHDGAALGVLQLINAQDEDGNSIAFSVDDQQLVESLASQAAIAINNRQLINALEELFEAFIGIINMAIDDKSPYTSAHCQRVPELTLMLADAVCQADYGPLAGFAMSAADRYELKIAGLLHDCGKITTPVHVVDKATKLQTIFDRIDLIDTRFEVLLRDAEIAHLKGEMDLASWQQTREQIHADRAFLRHTNRGVEAMSDADIARVQAIAQRTLSVDGQRLALLSADEAENLSVRRGTLTRAERDIINHHIDVTIQMLASLPWPRHLQRVPEFAGGHHERMDGKGYPLGLTREQMSVQARIMGLADVFEALTAKDRPYKQGMPLSQALAIMARMARDQHIDADLYEVFLRQQVWLAYAQQFLDADQVDAVDTASLLALARSPRPQPS</sequence>
<dbReference type="GO" id="GO:0071111">
    <property type="term" value="F:cyclic-guanylate-specific phosphodiesterase activity"/>
    <property type="evidence" value="ECO:0007669"/>
    <property type="project" value="UniProtKB-EC"/>
</dbReference>
<name>A0A0N0XK11_9NEIS</name>
<dbReference type="EC" id="3.1.4.52" evidence="2"/>
<organism evidence="2 3">
    <name type="scientific">Amantichitinum ursilacus</name>
    <dbReference type="NCBI Taxonomy" id="857265"/>
    <lineage>
        <taxon>Bacteria</taxon>
        <taxon>Pseudomonadati</taxon>
        <taxon>Pseudomonadota</taxon>
        <taxon>Betaproteobacteria</taxon>
        <taxon>Neisseriales</taxon>
        <taxon>Chitinibacteraceae</taxon>
        <taxon>Amantichitinum</taxon>
    </lineage>
</organism>
<dbReference type="InterPro" id="IPR029016">
    <property type="entry name" value="GAF-like_dom_sf"/>
</dbReference>
<dbReference type="Pfam" id="PF13487">
    <property type="entry name" value="HD_5"/>
    <property type="match status" value="1"/>
</dbReference>
<evidence type="ECO:0000313" key="3">
    <source>
        <dbReference type="Proteomes" id="UP000037939"/>
    </source>
</evidence>
<dbReference type="Proteomes" id="UP000037939">
    <property type="component" value="Unassembled WGS sequence"/>
</dbReference>
<comment type="caution">
    <text evidence="2">The sequence shown here is derived from an EMBL/GenBank/DDBJ whole genome shotgun (WGS) entry which is preliminary data.</text>
</comment>
<dbReference type="PROSITE" id="PS51832">
    <property type="entry name" value="HD_GYP"/>
    <property type="match status" value="1"/>
</dbReference>
<dbReference type="EMBL" id="LAQT01000003">
    <property type="protein sequence ID" value="KPC54136.1"/>
    <property type="molecule type" value="Genomic_DNA"/>
</dbReference>
<dbReference type="AlphaFoldDB" id="A0A0N0XK11"/>
<keyword evidence="2" id="KW-0378">Hydrolase</keyword>
<dbReference type="SMART" id="SM00471">
    <property type="entry name" value="HDc"/>
    <property type="match status" value="1"/>
</dbReference>
<feature type="domain" description="HD-GYP" evidence="1">
    <location>
        <begin position="305"/>
        <end position="512"/>
    </location>
</feature>